<proteinExistence type="predicted"/>
<sequence length="301" mass="31701">MIDAQFGKPASSAEYNKVTANVRDLDSRTTVLETNQGTRGARDKVYTEIQTLRDIALNTTTGNARLGERVTAVETRTTDTVTGNSALNTRATALETNQGVRGSNGTIYAEINSLKAGGGSSFRPTVATDTTLYGDIISSRTRAECWWGESIGNATLTAQATRSPKAFAATALRFCVPTAGAGGGTFELKLYTGTTLTALTERTSWTGSGAMLTTAGLKQLGFNSIAIAELDYVAIAILVTGWSTSPKFSSTATGTGAQLLIGDGSAYSVFKSGQASPIPGTLNMLDNSWTRANQQFWFALL</sequence>
<organism evidence="1 2">
    <name type="scientific">Kibdelosporangium lantanae</name>
    <dbReference type="NCBI Taxonomy" id="1497396"/>
    <lineage>
        <taxon>Bacteria</taxon>
        <taxon>Bacillati</taxon>
        <taxon>Actinomycetota</taxon>
        <taxon>Actinomycetes</taxon>
        <taxon>Pseudonocardiales</taxon>
        <taxon>Pseudonocardiaceae</taxon>
        <taxon>Kibdelosporangium</taxon>
    </lineage>
</organism>
<evidence type="ECO:0000313" key="2">
    <source>
        <dbReference type="Proteomes" id="UP001597045"/>
    </source>
</evidence>
<dbReference type="EMBL" id="JBHTIS010000123">
    <property type="protein sequence ID" value="MFD1044781.1"/>
    <property type="molecule type" value="Genomic_DNA"/>
</dbReference>
<comment type="caution">
    <text evidence="1">The sequence shown here is derived from an EMBL/GenBank/DDBJ whole genome shotgun (WGS) entry which is preliminary data.</text>
</comment>
<keyword evidence="2" id="KW-1185">Reference proteome</keyword>
<accession>A0ABW3M278</accession>
<dbReference type="Proteomes" id="UP001597045">
    <property type="component" value="Unassembled WGS sequence"/>
</dbReference>
<protein>
    <submittedName>
        <fullName evidence="1">Uncharacterized protein</fullName>
    </submittedName>
</protein>
<name>A0ABW3M278_9PSEU</name>
<reference evidence="2" key="1">
    <citation type="journal article" date="2019" name="Int. J. Syst. Evol. Microbiol.">
        <title>The Global Catalogue of Microorganisms (GCM) 10K type strain sequencing project: providing services to taxonomists for standard genome sequencing and annotation.</title>
        <authorList>
            <consortium name="The Broad Institute Genomics Platform"/>
            <consortium name="The Broad Institute Genome Sequencing Center for Infectious Disease"/>
            <person name="Wu L."/>
            <person name="Ma J."/>
        </authorList>
    </citation>
    <scope>NUCLEOTIDE SEQUENCE [LARGE SCALE GENOMIC DNA]</scope>
    <source>
        <strain evidence="2">JCM 31486</strain>
    </source>
</reference>
<evidence type="ECO:0000313" key="1">
    <source>
        <dbReference type="EMBL" id="MFD1044781.1"/>
    </source>
</evidence>
<gene>
    <name evidence="1" type="ORF">ACFQ1S_03800</name>
</gene>